<keyword evidence="7 10" id="KW-0479">Metal-binding</keyword>
<dbReference type="InterPro" id="IPR006390">
    <property type="entry name" value="DHP_synth_dom"/>
</dbReference>
<keyword evidence="6 10" id="KW-0808">Transferase</keyword>
<evidence type="ECO:0000256" key="3">
    <source>
        <dbReference type="ARBA" id="ARBA00004763"/>
    </source>
</evidence>
<protein>
    <recommendedName>
        <fullName evidence="5 10">Dihydropteroate synthase</fullName>
        <shortName evidence="10">DHPS</shortName>
        <ecNumber evidence="5 10">2.5.1.15</ecNumber>
    </recommendedName>
    <alternativeName>
        <fullName evidence="10">Dihydropteroate pyrophosphorylase</fullName>
    </alternativeName>
</protein>
<dbReference type="GO" id="GO:0046654">
    <property type="term" value="P:tetrahydrofolate biosynthetic process"/>
    <property type="evidence" value="ECO:0007669"/>
    <property type="project" value="UniProtKB-UniPathway"/>
</dbReference>
<evidence type="ECO:0000256" key="6">
    <source>
        <dbReference type="ARBA" id="ARBA00022679"/>
    </source>
</evidence>
<dbReference type="STRING" id="1823756.A4H34_00415"/>
<evidence type="ECO:0000256" key="5">
    <source>
        <dbReference type="ARBA" id="ARBA00012458"/>
    </source>
</evidence>
<evidence type="ECO:0000313" key="13">
    <source>
        <dbReference type="Proteomes" id="UP000078368"/>
    </source>
</evidence>
<keyword evidence="13" id="KW-1185">Reference proteome</keyword>
<dbReference type="CDD" id="cd00739">
    <property type="entry name" value="DHPS"/>
    <property type="match status" value="1"/>
</dbReference>
<dbReference type="InterPro" id="IPR000489">
    <property type="entry name" value="Pterin-binding_dom"/>
</dbReference>
<sequence length="277" mass="28881">MLPATLPTDRSLVMGILNVTPDSFSDGGLYVDTDVAVERAYRMVRQGADIVDVGGESTRPGATALSAREEWNRIGAVVAALGKTDIVVSVDTYHADTARRAIDAGAEIVNDVTGGAGDPNMFSAVASSSCLYILQHGRGNARTMNSLANYGDIGAEVADELTASVARAVSSGVDASQIVVDPGFGFAKVGNDDWDLAANMAPIMELGMPVLVGVSRKRFLAEIHNGRSGPAQRDDATAALTAYFAELGVWGVRVHEVAASRAAVETVARLRTAGAYP</sequence>
<evidence type="ECO:0000256" key="7">
    <source>
        <dbReference type="ARBA" id="ARBA00022723"/>
    </source>
</evidence>
<evidence type="ECO:0000256" key="1">
    <source>
        <dbReference type="ARBA" id="ARBA00000012"/>
    </source>
</evidence>
<proteinExistence type="inferred from homology"/>
<dbReference type="PANTHER" id="PTHR20941">
    <property type="entry name" value="FOLATE SYNTHESIS PROTEINS"/>
    <property type="match status" value="1"/>
</dbReference>
<dbReference type="OrthoDB" id="9811744at2"/>
<comment type="catalytic activity">
    <reaction evidence="1">
        <text>(7,8-dihydropterin-6-yl)methyl diphosphate + 4-aminobenzoate = 7,8-dihydropteroate + diphosphate</text>
        <dbReference type="Rhea" id="RHEA:19949"/>
        <dbReference type="ChEBI" id="CHEBI:17836"/>
        <dbReference type="ChEBI" id="CHEBI:17839"/>
        <dbReference type="ChEBI" id="CHEBI:33019"/>
        <dbReference type="ChEBI" id="CHEBI:72950"/>
        <dbReference type="EC" id="2.5.1.15"/>
    </reaction>
</comment>
<name>A0A179B2T6_9ACTO</name>
<evidence type="ECO:0000259" key="11">
    <source>
        <dbReference type="PROSITE" id="PS50972"/>
    </source>
</evidence>
<dbReference type="NCBIfam" id="TIGR01496">
    <property type="entry name" value="DHPS"/>
    <property type="match status" value="1"/>
</dbReference>
<comment type="similarity">
    <text evidence="4 10">Belongs to the DHPS family.</text>
</comment>
<dbReference type="RefSeq" id="WP_064230694.1">
    <property type="nucleotide sequence ID" value="NZ_LVZK01000001.1"/>
</dbReference>
<dbReference type="PROSITE" id="PS50972">
    <property type="entry name" value="PTERIN_BINDING"/>
    <property type="match status" value="1"/>
</dbReference>
<evidence type="ECO:0000256" key="9">
    <source>
        <dbReference type="ARBA" id="ARBA00022909"/>
    </source>
</evidence>
<dbReference type="PROSITE" id="PS00792">
    <property type="entry name" value="DHPS_1"/>
    <property type="match status" value="1"/>
</dbReference>
<evidence type="ECO:0000256" key="4">
    <source>
        <dbReference type="ARBA" id="ARBA00009503"/>
    </source>
</evidence>
<organism evidence="12 13">
    <name type="scientific">Peptidiphaga gingivicola</name>
    <dbReference type="NCBI Taxonomy" id="2741497"/>
    <lineage>
        <taxon>Bacteria</taxon>
        <taxon>Bacillati</taxon>
        <taxon>Actinomycetota</taxon>
        <taxon>Actinomycetes</taxon>
        <taxon>Actinomycetales</taxon>
        <taxon>Actinomycetaceae</taxon>
        <taxon>Peptidiphaga</taxon>
    </lineage>
</organism>
<feature type="domain" description="Pterin-binding" evidence="11">
    <location>
        <begin position="11"/>
        <end position="265"/>
    </location>
</feature>
<comment type="pathway">
    <text evidence="3 10">Cofactor biosynthesis; tetrahydrofolate biosynthesis; 7,8-dihydrofolate from 2-amino-4-hydroxy-6-hydroxymethyl-7,8-dihydropteridine diphosphate and 4-aminobenzoate: step 1/2.</text>
</comment>
<keyword evidence="8 10" id="KW-0460">Magnesium</keyword>
<reference evidence="12 13" key="1">
    <citation type="submission" date="2016-04" db="EMBL/GenBank/DDBJ databases">
        <title>Peptidophaga gingivicola gen. nov., sp. nov., isolated from human subgingival plaque.</title>
        <authorList>
            <person name="Beall C.J."/>
            <person name="Mokrzan E.M."/>
            <person name="Griffen A.L."/>
            <person name="Leys E.J."/>
        </authorList>
    </citation>
    <scope>NUCLEOTIDE SEQUENCE [LARGE SCALE GENOMIC DNA]</scope>
    <source>
        <strain evidence="12 13">BA112</strain>
    </source>
</reference>
<dbReference type="GO" id="GO:0004156">
    <property type="term" value="F:dihydropteroate synthase activity"/>
    <property type="evidence" value="ECO:0007669"/>
    <property type="project" value="UniProtKB-EC"/>
</dbReference>
<comment type="cofactor">
    <cofactor evidence="2 10">
        <name>Mg(2+)</name>
        <dbReference type="ChEBI" id="CHEBI:18420"/>
    </cofactor>
</comment>
<accession>A0A179B2T6</accession>
<dbReference type="PANTHER" id="PTHR20941:SF1">
    <property type="entry name" value="FOLIC ACID SYNTHESIS PROTEIN FOL1"/>
    <property type="match status" value="1"/>
</dbReference>
<evidence type="ECO:0000256" key="8">
    <source>
        <dbReference type="ARBA" id="ARBA00022842"/>
    </source>
</evidence>
<dbReference type="AlphaFoldDB" id="A0A179B2T6"/>
<evidence type="ECO:0000313" key="12">
    <source>
        <dbReference type="EMBL" id="OAP85705.1"/>
    </source>
</evidence>
<dbReference type="Pfam" id="PF00809">
    <property type="entry name" value="Pterin_bind"/>
    <property type="match status" value="1"/>
</dbReference>
<comment type="function">
    <text evidence="10">Catalyzes the condensation of para-aminobenzoate (pABA) with 6-hydroxymethyl-7,8-dihydropterin diphosphate (DHPt-PP) to form 7,8-dihydropteroate (H2Pte), the immediate precursor of folate derivatives.</text>
</comment>
<dbReference type="GO" id="GO:0005829">
    <property type="term" value="C:cytosol"/>
    <property type="evidence" value="ECO:0007669"/>
    <property type="project" value="TreeGrafter"/>
</dbReference>
<dbReference type="InterPro" id="IPR011005">
    <property type="entry name" value="Dihydropteroate_synth-like_sf"/>
</dbReference>
<dbReference type="Proteomes" id="UP000078368">
    <property type="component" value="Unassembled WGS sequence"/>
</dbReference>
<dbReference type="UniPathway" id="UPA00077">
    <property type="reaction ID" value="UER00156"/>
</dbReference>
<keyword evidence="9 10" id="KW-0289">Folate biosynthesis</keyword>
<dbReference type="InterPro" id="IPR045031">
    <property type="entry name" value="DHP_synth-like"/>
</dbReference>
<dbReference type="EC" id="2.5.1.15" evidence="5 10"/>
<dbReference type="GO" id="GO:0046872">
    <property type="term" value="F:metal ion binding"/>
    <property type="evidence" value="ECO:0007669"/>
    <property type="project" value="UniProtKB-KW"/>
</dbReference>
<dbReference type="PROSITE" id="PS00793">
    <property type="entry name" value="DHPS_2"/>
    <property type="match status" value="1"/>
</dbReference>
<dbReference type="SUPFAM" id="SSF51717">
    <property type="entry name" value="Dihydropteroate synthetase-like"/>
    <property type="match status" value="1"/>
</dbReference>
<dbReference type="Gene3D" id="3.20.20.20">
    <property type="entry name" value="Dihydropteroate synthase-like"/>
    <property type="match status" value="1"/>
</dbReference>
<evidence type="ECO:0000256" key="10">
    <source>
        <dbReference type="RuleBase" id="RU361205"/>
    </source>
</evidence>
<dbReference type="GO" id="GO:0046656">
    <property type="term" value="P:folic acid biosynthetic process"/>
    <property type="evidence" value="ECO:0007669"/>
    <property type="project" value="UniProtKB-KW"/>
</dbReference>
<comment type="caution">
    <text evidence="12">The sequence shown here is derived from an EMBL/GenBank/DDBJ whole genome shotgun (WGS) entry which is preliminary data.</text>
</comment>
<gene>
    <name evidence="12" type="ORF">A4H34_00415</name>
</gene>
<evidence type="ECO:0000256" key="2">
    <source>
        <dbReference type="ARBA" id="ARBA00001946"/>
    </source>
</evidence>
<dbReference type="EMBL" id="LVZK01000001">
    <property type="protein sequence ID" value="OAP85705.1"/>
    <property type="molecule type" value="Genomic_DNA"/>
</dbReference>